<evidence type="ECO:0000313" key="10">
    <source>
        <dbReference type="Proteomes" id="UP000093309"/>
    </source>
</evidence>
<dbReference type="RefSeq" id="WP_065852741.1">
    <property type="nucleotide sequence ID" value="NZ_LYPC01000016.1"/>
</dbReference>
<dbReference type="GO" id="GO:0055085">
    <property type="term" value="P:transmembrane transport"/>
    <property type="evidence" value="ECO:0007669"/>
    <property type="project" value="InterPro"/>
</dbReference>
<dbReference type="AlphaFoldDB" id="A0A1C1A2L9"/>
<feature type="transmembrane region" description="Helical" evidence="7">
    <location>
        <begin position="105"/>
        <end position="126"/>
    </location>
</feature>
<feature type="transmembrane region" description="Helical" evidence="7">
    <location>
        <begin position="9"/>
        <end position="28"/>
    </location>
</feature>
<comment type="similarity">
    <text evidence="7">Belongs to the binding-protein-dependent transport system permease family.</text>
</comment>
<dbReference type="InterPro" id="IPR051393">
    <property type="entry name" value="ABC_transporter_permease"/>
</dbReference>
<dbReference type="Pfam" id="PF00528">
    <property type="entry name" value="BPD_transp_1"/>
    <property type="match status" value="1"/>
</dbReference>
<dbReference type="PANTHER" id="PTHR30193">
    <property type="entry name" value="ABC TRANSPORTER PERMEASE PROTEIN"/>
    <property type="match status" value="1"/>
</dbReference>
<feature type="domain" description="ABC transmembrane type-1" evidence="8">
    <location>
        <begin position="72"/>
        <end position="282"/>
    </location>
</feature>
<comment type="caution">
    <text evidence="9">The sequence shown here is derived from an EMBL/GenBank/DDBJ whole genome shotgun (WGS) entry which is preliminary data.</text>
</comment>
<evidence type="ECO:0000256" key="1">
    <source>
        <dbReference type="ARBA" id="ARBA00004651"/>
    </source>
</evidence>
<comment type="subcellular location">
    <subcellularLocation>
        <location evidence="1 7">Cell membrane</location>
        <topology evidence="1 7">Multi-pass membrane protein</topology>
    </subcellularLocation>
</comment>
<dbReference type="SUPFAM" id="SSF161098">
    <property type="entry name" value="MetI-like"/>
    <property type="match status" value="1"/>
</dbReference>
<proteinExistence type="inferred from homology"/>
<keyword evidence="2 7" id="KW-0813">Transport</keyword>
<feature type="transmembrane region" description="Helical" evidence="7">
    <location>
        <begin position="263"/>
        <end position="286"/>
    </location>
</feature>
<evidence type="ECO:0000256" key="3">
    <source>
        <dbReference type="ARBA" id="ARBA00022475"/>
    </source>
</evidence>
<evidence type="ECO:0000313" key="9">
    <source>
        <dbReference type="EMBL" id="OCT14761.1"/>
    </source>
</evidence>
<evidence type="ECO:0000256" key="4">
    <source>
        <dbReference type="ARBA" id="ARBA00022692"/>
    </source>
</evidence>
<dbReference type="PANTHER" id="PTHR30193:SF37">
    <property type="entry name" value="INNER MEMBRANE ABC TRANSPORTER PERMEASE PROTEIN YCJO"/>
    <property type="match status" value="1"/>
</dbReference>
<dbReference type="STRING" id="512399.A8709_11335"/>
<dbReference type="PROSITE" id="PS50928">
    <property type="entry name" value="ABC_TM1"/>
    <property type="match status" value="1"/>
</dbReference>
<reference evidence="10" key="1">
    <citation type="submission" date="2016-05" db="EMBL/GenBank/DDBJ databases">
        <title>Paenibacillus oryzae. sp. nov., isolated from the rice root.</title>
        <authorList>
            <person name="Zhang J."/>
            <person name="Zhang X."/>
        </authorList>
    </citation>
    <scope>NUCLEOTIDE SEQUENCE [LARGE SCALE GENOMIC DNA]</scope>
    <source>
        <strain evidence="10">KCTC13222</strain>
    </source>
</reference>
<feature type="transmembrane region" description="Helical" evidence="7">
    <location>
        <begin position="155"/>
        <end position="178"/>
    </location>
</feature>
<keyword evidence="10" id="KW-1185">Reference proteome</keyword>
<evidence type="ECO:0000256" key="6">
    <source>
        <dbReference type="ARBA" id="ARBA00023136"/>
    </source>
</evidence>
<organism evidence="9 10">
    <name type="scientific">Paenibacillus pectinilyticus</name>
    <dbReference type="NCBI Taxonomy" id="512399"/>
    <lineage>
        <taxon>Bacteria</taxon>
        <taxon>Bacillati</taxon>
        <taxon>Bacillota</taxon>
        <taxon>Bacilli</taxon>
        <taxon>Bacillales</taxon>
        <taxon>Paenibacillaceae</taxon>
        <taxon>Paenibacillus</taxon>
    </lineage>
</organism>
<dbReference type="EMBL" id="LYPC01000016">
    <property type="protein sequence ID" value="OCT14761.1"/>
    <property type="molecule type" value="Genomic_DNA"/>
</dbReference>
<dbReference type="CDD" id="cd06261">
    <property type="entry name" value="TM_PBP2"/>
    <property type="match status" value="1"/>
</dbReference>
<dbReference type="GO" id="GO:0005886">
    <property type="term" value="C:plasma membrane"/>
    <property type="evidence" value="ECO:0007669"/>
    <property type="project" value="UniProtKB-SubCell"/>
</dbReference>
<dbReference type="Gene3D" id="1.10.3720.10">
    <property type="entry name" value="MetI-like"/>
    <property type="match status" value="1"/>
</dbReference>
<accession>A0A1C1A2L9</accession>
<name>A0A1C1A2L9_9BACL</name>
<dbReference type="Proteomes" id="UP000093309">
    <property type="component" value="Unassembled WGS sequence"/>
</dbReference>
<evidence type="ECO:0000256" key="2">
    <source>
        <dbReference type="ARBA" id="ARBA00022448"/>
    </source>
</evidence>
<dbReference type="InterPro" id="IPR035906">
    <property type="entry name" value="MetI-like_sf"/>
</dbReference>
<keyword evidence="5 7" id="KW-1133">Transmembrane helix</keyword>
<gene>
    <name evidence="9" type="ORF">A8709_11335</name>
</gene>
<sequence>MSNMMQKRVLIFSFLALPIGLLLLFLIYPTVKLFQYSMTDWNGISRDMHFVGWDNYLKAFNMWQVWQSLSNNWLYFIIHAALIPFEILLAVMLNAKMRASEFFRGIVLLPYIINGVAVAYIFSYLYNPVNGPVNELLTSLGLEDWIHNWLSDVHVVNYSLVAISLWRFAGFHIILFLAGVQSIPNDLYEAATIDGANKLQQIRFIVLPGIRRVIEIILFLNIRGALQVFDIPFLVTQGGPGNASSTFTIFTINTAFKYNSYGLASAMAIILMLMIIVFTTIQNLLIREKGDKAS</sequence>
<keyword evidence="3" id="KW-1003">Cell membrane</keyword>
<protein>
    <submittedName>
        <fullName evidence="9">Sugar ABC transporter permease</fullName>
    </submittedName>
</protein>
<evidence type="ECO:0000259" key="8">
    <source>
        <dbReference type="PROSITE" id="PS50928"/>
    </source>
</evidence>
<evidence type="ECO:0000256" key="5">
    <source>
        <dbReference type="ARBA" id="ARBA00022989"/>
    </source>
</evidence>
<evidence type="ECO:0000256" key="7">
    <source>
        <dbReference type="RuleBase" id="RU363032"/>
    </source>
</evidence>
<keyword evidence="4 7" id="KW-0812">Transmembrane</keyword>
<feature type="transmembrane region" description="Helical" evidence="7">
    <location>
        <begin position="73"/>
        <end position="93"/>
    </location>
</feature>
<dbReference type="OrthoDB" id="145927at2"/>
<keyword evidence="6 7" id="KW-0472">Membrane</keyword>
<dbReference type="InterPro" id="IPR000515">
    <property type="entry name" value="MetI-like"/>
</dbReference>